<dbReference type="Proteomes" id="UP000596049">
    <property type="component" value="Chromosome"/>
</dbReference>
<reference evidence="1 2" key="1">
    <citation type="submission" date="2020-01" db="EMBL/GenBank/DDBJ databases">
        <authorList>
            <person name="Liu G."/>
            <person name="Liu B."/>
        </authorList>
    </citation>
    <scope>NUCLEOTIDE SEQUENCE [LARGE SCALE GENOMIC DNA]</scope>
    <source>
        <strain evidence="1 2">FJAT-51161</strain>
    </source>
</reference>
<organism evidence="1 2">
    <name type="scientific">Lysinibacillus agricola</name>
    <dbReference type="NCBI Taxonomy" id="2590012"/>
    <lineage>
        <taxon>Bacteria</taxon>
        <taxon>Bacillati</taxon>
        <taxon>Bacillota</taxon>
        <taxon>Bacilli</taxon>
        <taxon>Bacillales</taxon>
        <taxon>Bacillaceae</taxon>
        <taxon>Lysinibacillus</taxon>
    </lineage>
</organism>
<proteinExistence type="predicted"/>
<dbReference type="RefSeq" id="WP_053596136.1">
    <property type="nucleotide sequence ID" value="NZ_CP067341.1"/>
</dbReference>
<name>A0ABX7ANY5_9BACI</name>
<keyword evidence="2" id="KW-1185">Reference proteome</keyword>
<evidence type="ECO:0000313" key="1">
    <source>
        <dbReference type="EMBL" id="QQP11530.1"/>
    </source>
</evidence>
<dbReference type="EMBL" id="CP067341">
    <property type="protein sequence ID" value="QQP11530.1"/>
    <property type="molecule type" value="Genomic_DNA"/>
</dbReference>
<protein>
    <recommendedName>
        <fullName evidence="3">Coil containing protein</fullName>
    </recommendedName>
</protein>
<evidence type="ECO:0008006" key="3">
    <source>
        <dbReference type="Google" id="ProtNLM"/>
    </source>
</evidence>
<sequence length="95" mass="10666">MNNYFKLEQERSRFLLEQTLVLSTVKGYLKGTIKYDESSEVVEYATKLLGIIDEGLAAVEEKFAEKKCEHINNETIPVANGLETITVCCDCGSEL</sequence>
<evidence type="ECO:0000313" key="2">
    <source>
        <dbReference type="Proteomes" id="UP000596049"/>
    </source>
</evidence>
<gene>
    <name evidence="1" type="ORF">FJQ98_20375</name>
</gene>
<accession>A0ABX7ANY5</accession>